<evidence type="ECO:0000313" key="6">
    <source>
        <dbReference type="EMBL" id="GAA1964175.1"/>
    </source>
</evidence>
<dbReference type="InterPro" id="IPR046335">
    <property type="entry name" value="LacI/GalR-like_sensor"/>
</dbReference>
<dbReference type="SUPFAM" id="SSF53822">
    <property type="entry name" value="Periplasmic binding protein-like I"/>
    <property type="match status" value="1"/>
</dbReference>
<evidence type="ECO:0000256" key="1">
    <source>
        <dbReference type="ARBA" id="ARBA00023015"/>
    </source>
</evidence>
<protein>
    <recommendedName>
        <fullName evidence="5">Transcriptional regulator LacI/GalR-like sensor domain-containing protein</fullName>
    </recommendedName>
</protein>
<feature type="domain" description="Transcriptional regulator LacI/GalR-like sensor" evidence="5">
    <location>
        <begin position="2"/>
        <end position="57"/>
    </location>
</feature>
<keyword evidence="7" id="KW-1185">Reference proteome</keyword>
<evidence type="ECO:0000313" key="7">
    <source>
        <dbReference type="Proteomes" id="UP001499933"/>
    </source>
</evidence>
<dbReference type="Pfam" id="PF13377">
    <property type="entry name" value="Peripla_BP_3"/>
    <property type="match status" value="1"/>
</dbReference>
<evidence type="ECO:0000256" key="3">
    <source>
        <dbReference type="ARBA" id="ARBA00023163"/>
    </source>
</evidence>
<dbReference type="InterPro" id="IPR028082">
    <property type="entry name" value="Peripla_BP_I"/>
</dbReference>
<evidence type="ECO:0000256" key="4">
    <source>
        <dbReference type="SAM" id="MobiDB-lite"/>
    </source>
</evidence>
<evidence type="ECO:0000256" key="2">
    <source>
        <dbReference type="ARBA" id="ARBA00023125"/>
    </source>
</evidence>
<gene>
    <name evidence="6" type="ORF">GCM10009776_28710</name>
</gene>
<accession>A0ABN2R698</accession>
<sequence length="78" mass="8700">MVGYGDLELATEGDVPLTTIAQPQRDVGQLAVERMLAEITEGPTRHHSVTVLEPMLVAEAQRRSSRDTHPPSRLRVRR</sequence>
<dbReference type="EMBL" id="BAAAOG010000006">
    <property type="protein sequence ID" value="GAA1964175.1"/>
    <property type="molecule type" value="Genomic_DNA"/>
</dbReference>
<name>A0ABN2R698_9MICO</name>
<keyword evidence="2" id="KW-0238">DNA-binding</keyword>
<keyword evidence="3" id="KW-0804">Transcription</keyword>
<dbReference type="Proteomes" id="UP001499933">
    <property type="component" value="Unassembled WGS sequence"/>
</dbReference>
<evidence type="ECO:0000259" key="5">
    <source>
        <dbReference type="Pfam" id="PF13377"/>
    </source>
</evidence>
<reference evidence="6 7" key="1">
    <citation type="journal article" date="2019" name="Int. J. Syst. Evol. Microbiol.">
        <title>The Global Catalogue of Microorganisms (GCM) 10K type strain sequencing project: providing services to taxonomists for standard genome sequencing and annotation.</title>
        <authorList>
            <consortium name="The Broad Institute Genomics Platform"/>
            <consortium name="The Broad Institute Genome Sequencing Center for Infectious Disease"/>
            <person name="Wu L."/>
            <person name="Ma J."/>
        </authorList>
    </citation>
    <scope>NUCLEOTIDE SEQUENCE [LARGE SCALE GENOMIC DNA]</scope>
    <source>
        <strain evidence="6 7">JCM 14901</strain>
    </source>
</reference>
<feature type="region of interest" description="Disordered" evidence="4">
    <location>
        <begin position="59"/>
        <end position="78"/>
    </location>
</feature>
<feature type="compositionally biased region" description="Basic and acidic residues" evidence="4">
    <location>
        <begin position="60"/>
        <end position="70"/>
    </location>
</feature>
<dbReference type="Gene3D" id="3.40.50.2300">
    <property type="match status" value="1"/>
</dbReference>
<proteinExistence type="predicted"/>
<organism evidence="6 7">
    <name type="scientific">Microbacterium deminutum</name>
    <dbReference type="NCBI Taxonomy" id="344164"/>
    <lineage>
        <taxon>Bacteria</taxon>
        <taxon>Bacillati</taxon>
        <taxon>Actinomycetota</taxon>
        <taxon>Actinomycetes</taxon>
        <taxon>Micrococcales</taxon>
        <taxon>Microbacteriaceae</taxon>
        <taxon>Microbacterium</taxon>
    </lineage>
</organism>
<keyword evidence="1" id="KW-0805">Transcription regulation</keyword>
<comment type="caution">
    <text evidence="6">The sequence shown here is derived from an EMBL/GenBank/DDBJ whole genome shotgun (WGS) entry which is preliminary data.</text>
</comment>